<evidence type="ECO:0000313" key="1">
    <source>
        <dbReference type="EMBL" id="KAE8162599.1"/>
    </source>
</evidence>
<keyword evidence="2" id="KW-1185">Reference proteome</keyword>
<dbReference type="AlphaFoldDB" id="A0A5N6UVC8"/>
<sequence>MRKKGEQLIVGKRNSMFSDGWKSEILSMKTPPWLYILKGPGNNWKFARSGRHDRARGY</sequence>
<organism evidence="1 2">
    <name type="scientific">Aspergillus tamarii</name>
    <dbReference type="NCBI Taxonomy" id="41984"/>
    <lineage>
        <taxon>Eukaryota</taxon>
        <taxon>Fungi</taxon>
        <taxon>Dikarya</taxon>
        <taxon>Ascomycota</taxon>
        <taxon>Pezizomycotina</taxon>
        <taxon>Eurotiomycetes</taxon>
        <taxon>Eurotiomycetidae</taxon>
        <taxon>Eurotiales</taxon>
        <taxon>Aspergillaceae</taxon>
        <taxon>Aspergillus</taxon>
        <taxon>Aspergillus subgen. Circumdati</taxon>
    </lineage>
</organism>
<name>A0A5N6UVC8_ASPTM</name>
<dbReference type="Proteomes" id="UP000326950">
    <property type="component" value="Unassembled WGS sequence"/>
</dbReference>
<proteinExistence type="predicted"/>
<reference evidence="1 2" key="1">
    <citation type="submission" date="2019-04" db="EMBL/GenBank/DDBJ databases">
        <title>Friends and foes A comparative genomics study of 23 Aspergillus species from section Flavi.</title>
        <authorList>
            <consortium name="DOE Joint Genome Institute"/>
            <person name="Kjaerbolling I."/>
            <person name="Vesth T."/>
            <person name="Frisvad J.C."/>
            <person name="Nybo J.L."/>
            <person name="Theobald S."/>
            <person name="Kildgaard S."/>
            <person name="Isbrandt T."/>
            <person name="Kuo A."/>
            <person name="Sato A."/>
            <person name="Lyhne E.K."/>
            <person name="Kogle M.E."/>
            <person name="Wiebenga A."/>
            <person name="Kun R.S."/>
            <person name="Lubbers R.J."/>
            <person name="Makela M.R."/>
            <person name="Barry K."/>
            <person name="Chovatia M."/>
            <person name="Clum A."/>
            <person name="Daum C."/>
            <person name="Haridas S."/>
            <person name="He G."/>
            <person name="LaButti K."/>
            <person name="Lipzen A."/>
            <person name="Mondo S."/>
            <person name="Riley R."/>
            <person name="Salamov A."/>
            <person name="Simmons B.A."/>
            <person name="Magnuson J.K."/>
            <person name="Henrissat B."/>
            <person name="Mortensen U.H."/>
            <person name="Larsen T.O."/>
            <person name="Devries R.P."/>
            <person name="Grigoriev I.V."/>
            <person name="Machida M."/>
            <person name="Baker S.E."/>
            <person name="Andersen M.R."/>
        </authorList>
    </citation>
    <scope>NUCLEOTIDE SEQUENCE [LARGE SCALE GENOMIC DNA]</scope>
    <source>
        <strain evidence="1 2">CBS 117626</strain>
    </source>
</reference>
<protein>
    <submittedName>
        <fullName evidence="1">Uncharacterized protein</fullName>
    </submittedName>
</protein>
<accession>A0A5N6UVC8</accession>
<gene>
    <name evidence="1" type="ORF">BDV40DRAFT_264716</name>
</gene>
<evidence type="ECO:0000313" key="2">
    <source>
        <dbReference type="Proteomes" id="UP000326950"/>
    </source>
</evidence>
<dbReference type="EMBL" id="ML738626">
    <property type="protein sequence ID" value="KAE8162599.1"/>
    <property type="molecule type" value="Genomic_DNA"/>
</dbReference>